<dbReference type="GO" id="GO:0003677">
    <property type="term" value="F:DNA binding"/>
    <property type="evidence" value="ECO:0007669"/>
    <property type="project" value="UniProtKB-UniRule"/>
</dbReference>
<evidence type="ECO:0000256" key="9">
    <source>
        <dbReference type="ARBA" id="ARBA00022842"/>
    </source>
</evidence>
<reference evidence="19" key="1">
    <citation type="submission" date="2022-11" db="EMBL/GenBank/DDBJ databases">
        <authorList>
            <person name="Petersen C."/>
        </authorList>
    </citation>
    <scope>NUCLEOTIDE SEQUENCE</scope>
    <source>
        <strain evidence="19">IBT 30069</strain>
    </source>
</reference>
<keyword evidence="9 16" id="KW-0460">Magnesium</keyword>
<dbReference type="Gene3D" id="1.10.150.670">
    <property type="entry name" value="Crossover junction endonuclease EME1, DNA-binding domain"/>
    <property type="match status" value="1"/>
</dbReference>
<feature type="region of interest" description="Disordered" evidence="17">
    <location>
        <begin position="243"/>
        <end position="264"/>
    </location>
</feature>
<dbReference type="OrthoDB" id="5963188at2759"/>
<comment type="subunit">
    <text evidence="15 16">Interacts with EME1.</text>
</comment>
<evidence type="ECO:0000256" key="17">
    <source>
        <dbReference type="SAM" id="MobiDB-lite"/>
    </source>
</evidence>
<dbReference type="SUPFAM" id="SSF52980">
    <property type="entry name" value="Restriction endonuclease-like"/>
    <property type="match status" value="1"/>
</dbReference>
<comment type="similarity">
    <text evidence="3 16">Belongs to the XPF family.</text>
</comment>
<dbReference type="CDD" id="cd20074">
    <property type="entry name" value="XPF_nuclease_Mus81"/>
    <property type="match status" value="1"/>
</dbReference>
<dbReference type="InterPro" id="IPR042530">
    <property type="entry name" value="EME1/EME2_C"/>
</dbReference>
<dbReference type="Gene3D" id="1.10.150.110">
    <property type="entry name" value="DNA polymerase beta, N-terminal domain-like"/>
    <property type="match status" value="1"/>
</dbReference>
<keyword evidence="8 16" id="KW-0378">Hydrolase</keyword>
<evidence type="ECO:0000256" key="15">
    <source>
        <dbReference type="ARBA" id="ARBA00064962"/>
    </source>
</evidence>
<feature type="domain" description="ERCC4" evidence="18">
    <location>
        <begin position="304"/>
        <end position="410"/>
    </location>
</feature>
<dbReference type="GO" id="GO:0031573">
    <property type="term" value="P:mitotic intra-S DNA damage checkpoint signaling"/>
    <property type="evidence" value="ECO:0007669"/>
    <property type="project" value="TreeGrafter"/>
</dbReference>
<comment type="cofactor">
    <cofactor evidence="1 16">
        <name>Mg(2+)</name>
        <dbReference type="ChEBI" id="CHEBI:18420"/>
    </cofactor>
</comment>
<dbReference type="Pfam" id="PF02732">
    <property type="entry name" value="ERCC4"/>
    <property type="match status" value="1"/>
</dbReference>
<comment type="function">
    <text evidence="14 16">Interacts with EME1 to form a DNA structure-specific endonuclease with substrate preference for branched DNA structures with a 5'-end at the branch nick. Typical substrates include 3'-flap structures, D-loops, replication forks and nicked Holliday junctions. May be required in mitosis for the processing of stalled or collapsed replication fork intermediates. May be required in meiosis for the repair of meiosis-specific double strand breaks subsequent to single-end invasion (SEI).</text>
</comment>
<evidence type="ECO:0000256" key="12">
    <source>
        <dbReference type="ARBA" id="ARBA00023242"/>
    </source>
</evidence>
<dbReference type="GO" id="GO:0048476">
    <property type="term" value="C:Holliday junction resolvase complex"/>
    <property type="evidence" value="ECO:0007669"/>
    <property type="project" value="UniProtKB-UniRule"/>
</dbReference>
<evidence type="ECO:0000256" key="5">
    <source>
        <dbReference type="ARBA" id="ARBA00022723"/>
    </source>
</evidence>
<evidence type="ECO:0000313" key="20">
    <source>
        <dbReference type="Proteomes" id="UP001149165"/>
    </source>
</evidence>
<dbReference type="FunFam" id="1.10.10.10:FF:000307">
    <property type="entry name" value="Crossover junction endonuclease MUS81"/>
    <property type="match status" value="1"/>
</dbReference>
<dbReference type="SUPFAM" id="SSF47802">
    <property type="entry name" value="DNA polymerase beta, N-terminal domain-like"/>
    <property type="match status" value="1"/>
</dbReference>
<accession>A0A9W9F3I6</accession>
<dbReference type="GO" id="GO:0000727">
    <property type="term" value="P:double-strand break repair via break-induced replication"/>
    <property type="evidence" value="ECO:0007669"/>
    <property type="project" value="UniProtKB-UniRule"/>
</dbReference>
<keyword evidence="13" id="KW-0469">Meiosis</keyword>
<gene>
    <name evidence="19" type="ORF">N7456_008691</name>
</gene>
<evidence type="ECO:0000256" key="10">
    <source>
        <dbReference type="ARBA" id="ARBA00023172"/>
    </source>
</evidence>
<dbReference type="Gene3D" id="1.10.10.10">
    <property type="entry name" value="Winged helix-like DNA-binding domain superfamily/Winged helix DNA-binding domain"/>
    <property type="match status" value="1"/>
</dbReference>
<dbReference type="InterPro" id="IPR010996">
    <property type="entry name" value="HHH_MUS81"/>
</dbReference>
<evidence type="ECO:0000256" key="3">
    <source>
        <dbReference type="ARBA" id="ARBA00010015"/>
    </source>
</evidence>
<dbReference type="AlphaFoldDB" id="A0A9W9F3I6"/>
<evidence type="ECO:0000256" key="11">
    <source>
        <dbReference type="ARBA" id="ARBA00023204"/>
    </source>
</evidence>
<evidence type="ECO:0000256" key="8">
    <source>
        <dbReference type="ARBA" id="ARBA00022801"/>
    </source>
</evidence>
<dbReference type="InterPro" id="IPR047416">
    <property type="entry name" value="XPF_nuclease_Mus81"/>
</dbReference>
<dbReference type="GO" id="GO:0048257">
    <property type="term" value="F:3'-flap endonuclease activity"/>
    <property type="evidence" value="ECO:0007669"/>
    <property type="project" value="TreeGrafter"/>
</dbReference>
<keyword evidence="7 16" id="KW-0227">DNA damage</keyword>
<dbReference type="InterPro" id="IPR036388">
    <property type="entry name" value="WH-like_DNA-bd_sf"/>
</dbReference>
<dbReference type="Pfam" id="PF14716">
    <property type="entry name" value="HHH_8"/>
    <property type="match status" value="1"/>
</dbReference>
<comment type="caution">
    <text evidence="19">The sequence shown here is derived from an EMBL/GenBank/DDBJ whole genome shotgun (WGS) entry which is preliminary data.</text>
</comment>
<feature type="compositionally biased region" description="Polar residues" evidence="17">
    <location>
        <begin position="243"/>
        <end position="257"/>
    </location>
</feature>
<dbReference type="InterPro" id="IPR033309">
    <property type="entry name" value="Mus81"/>
</dbReference>
<dbReference type="CDD" id="cd21036">
    <property type="entry name" value="WH_MUS81"/>
    <property type="match status" value="1"/>
</dbReference>
<evidence type="ECO:0000313" key="19">
    <source>
        <dbReference type="EMBL" id="KAJ5092830.1"/>
    </source>
</evidence>
<dbReference type="PANTHER" id="PTHR13451">
    <property type="entry name" value="CLASS II CROSSOVER JUNCTION ENDONUCLEASE MUS81"/>
    <property type="match status" value="1"/>
</dbReference>
<keyword evidence="5 16" id="KW-0479">Metal-binding</keyword>
<dbReference type="GO" id="GO:0005634">
    <property type="term" value="C:nucleus"/>
    <property type="evidence" value="ECO:0007669"/>
    <property type="project" value="UniProtKB-SubCell"/>
</dbReference>
<evidence type="ECO:0000259" key="18">
    <source>
        <dbReference type="SMART" id="SM00891"/>
    </source>
</evidence>
<dbReference type="InterPro" id="IPR006166">
    <property type="entry name" value="ERCC4_domain"/>
</dbReference>
<dbReference type="SMART" id="SM00891">
    <property type="entry name" value="ERCC4"/>
    <property type="match status" value="1"/>
</dbReference>
<dbReference type="InterPro" id="IPR011335">
    <property type="entry name" value="Restrct_endonuc-II-like"/>
</dbReference>
<reference evidence="19" key="2">
    <citation type="journal article" date="2023" name="IMA Fungus">
        <title>Comparative genomic study of the Penicillium genus elucidates a diverse pangenome and 15 lateral gene transfer events.</title>
        <authorList>
            <person name="Petersen C."/>
            <person name="Sorensen T."/>
            <person name="Nielsen M.R."/>
            <person name="Sondergaard T.E."/>
            <person name="Sorensen J.L."/>
            <person name="Fitzpatrick D.A."/>
            <person name="Frisvad J.C."/>
            <person name="Nielsen K.L."/>
        </authorList>
    </citation>
    <scope>NUCLEOTIDE SEQUENCE</scope>
    <source>
        <strain evidence="19">IBT 30069</strain>
    </source>
</reference>
<dbReference type="GO" id="GO:0000712">
    <property type="term" value="P:resolution of meiotic recombination intermediates"/>
    <property type="evidence" value="ECO:0007669"/>
    <property type="project" value="TreeGrafter"/>
</dbReference>
<dbReference type="InterPro" id="IPR027421">
    <property type="entry name" value="DNA_pol_lamdba_lyase_dom_sf"/>
</dbReference>
<dbReference type="PANTHER" id="PTHR13451:SF0">
    <property type="entry name" value="CROSSOVER JUNCTION ENDONUCLEASE MUS81"/>
    <property type="match status" value="1"/>
</dbReference>
<evidence type="ECO:0000256" key="13">
    <source>
        <dbReference type="ARBA" id="ARBA00023254"/>
    </source>
</evidence>
<evidence type="ECO:0000256" key="16">
    <source>
        <dbReference type="RuleBase" id="RU369042"/>
    </source>
</evidence>
<dbReference type="GO" id="GO:0046872">
    <property type="term" value="F:metal ion binding"/>
    <property type="evidence" value="ECO:0007669"/>
    <property type="project" value="UniProtKB-UniRule"/>
</dbReference>
<dbReference type="FunFam" id="3.40.50.10130:FF:000003">
    <property type="entry name" value="Crossover junction endonuclease MUS81"/>
    <property type="match status" value="1"/>
</dbReference>
<dbReference type="EC" id="3.1.22.-" evidence="16"/>
<feature type="region of interest" description="Disordered" evidence="17">
    <location>
        <begin position="103"/>
        <end position="137"/>
    </location>
</feature>
<keyword evidence="12 16" id="KW-0539">Nucleus</keyword>
<name>A0A9W9F3I6_9EURO</name>
<evidence type="ECO:0000256" key="1">
    <source>
        <dbReference type="ARBA" id="ARBA00001946"/>
    </source>
</evidence>
<keyword evidence="6 16" id="KW-0255">Endonuclease</keyword>
<dbReference type="GO" id="GO:0006308">
    <property type="term" value="P:DNA catabolic process"/>
    <property type="evidence" value="ECO:0007669"/>
    <property type="project" value="UniProtKB-UniRule"/>
</dbReference>
<comment type="subcellular location">
    <subcellularLocation>
        <location evidence="2 16">Nucleus</location>
    </subcellularLocation>
</comment>
<organism evidence="19 20">
    <name type="scientific">Penicillium angulare</name>
    <dbReference type="NCBI Taxonomy" id="116970"/>
    <lineage>
        <taxon>Eukaryota</taxon>
        <taxon>Fungi</taxon>
        <taxon>Dikarya</taxon>
        <taxon>Ascomycota</taxon>
        <taxon>Pezizomycotina</taxon>
        <taxon>Eurotiomycetes</taxon>
        <taxon>Eurotiomycetidae</taxon>
        <taxon>Eurotiales</taxon>
        <taxon>Aspergillaceae</taxon>
        <taxon>Penicillium</taxon>
    </lineage>
</organism>
<evidence type="ECO:0000256" key="4">
    <source>
        <dbReference type="ARBA" id="ARBA00022722"/>
    </source>
</evidence>
<evidence type="ECO:0000256" key="7">
    <source>
        <dbReference type="ARBA" id="ARBA00022763"/>
    </source>
</evidence>
<sequence length="611" mass="67956">MDSMSRLLHNDLSISILSAQPDGKDTTMSQECANPLLLGWIKEWLDQARDRNSKGVTVYKKAYESMKACPLEFEHPSQAQQLSGLGPKLCDRLTEKLKAHCEENGLPMPQAPGSGNKRTSDTGVADQPAKKPRKAKPYVPALRSGAYGLLLGLATIGENATQGMTKAHLIEVAQQWCDSSFTAPTDPTKFYTAWNSMKTLIQKDLVYEHGRPLRKYALSEDGWEVAKRIQKTLPGAAQNTLGFSGGDSQTNTSQNTTIGGDIFSIDDDDQLESQASIHTQGFQTSHTDGPTDPISLPPGSFTIQLVLDTREVRTSTDRDYIANELMKQDITPQVRAMELGDVMWVAKCRDPTYLSRYGEEGDEVMLDWIIERKRLDDLVGSIKDGRFHEQKFRLRRSGIKNVIYLVEEFTVAHPEAGGGAQKYQEMVASAIASTQVVNGFFIKKTRNLDDSIRYLARMTLLLRKMYGAYEPGSSQPESSSSSSKVSLVPTRSISSTQSYLTTLDNLRAQEPTMTYGVTFATFSALCSKSDVLSLRDVFLKMLMCTRGVTGEKALEIQRLWQTPQQLIQAYMALDPKERETMISNRLQSLVGRKKIVKAVSKRISEIWGEGS</sequence>
<dbReference type="Pfam" id="PF21136">
    <property type="entry name" value="WHD_MUS81"/>
    <property type="match status" value="1"/>
</dbReference>
<evidence type="ECO:0000256" key="14">
    <source>
        <dbReference type="ARBA" id="ARBA00058015"/>
    </source>
</evidence>
<evidence type="ECO:0000256" key="2">
    <source>
        <dbReference type="ARBA" id="ARBA00004123"/>
    </source>
</evidence>
<dbReference type="FunFam" id="1.10.150.110:FF:000001">
    <property type="entry name" value="Putative Crossover junction endonuclease MUS81"/>
    <property type="match status" value="1"/>
</dbReference>
<keyword evidence="20" id="KW-1185">Reference proteome</keyword>
<dbReference type="GO" id="GO:0008821">
    <property type="term" value="F:crossover junction DNA endonuclease activity"/>
    <property type="evidence" value="ECO:0007669"/>
    <property type="project" value="UniProtKB-UniRule"/>
</dbReference>
<dbReference type="Gene3D" id="3.40.50.10130">
    <property type="match status" value="1"/>
</dbReference>
<protein>
    <recommendedName>
        <fullName evidence="16">Crossover junction endonuclease MUS81</fullName>
        <ecNumber evidence="16">3.1.22.-</ecNumber>
    </recommendedName>
</protein>
<keyword evidence="10 16" id="KW-0233">DNA recombination</keyword>
<proteinExistence type="inferred from homology"/>
<dbReference type="GO" id="GO:0031297">
    <property type="term" value="P:replication fork processing"/>
    <property type="evidence" value="ECO:0007669"/>
    <property type="project" value="UniProtKB-ARBA"/>
</dbReference>
<dbReference type="InterPro" id="IPR047417">
    <property type="entry name" value="WHD_MUS81"/>
</dbReference>
<keyword evidence="4 16" id="KW-0540">Nuclease</keyword>
<dbReference type="Proteomes" id="UP001149165">
    <property type="component" value="Unassembled WGS sequence"/>
</dbReference>
<evidence type="ECO:0000256" key="6">
    <source>
        <dbReference type="ARBA" id="ARBA00022759"/>
    </source>
</evidence>
<dbReference type="EMBL" id="JAPQKH010000006">
    <property type="protein sequence ID" value="KAJ5092830.1"/>
    <property type="molecule type" value="Genomic_DNA"/>
</dbReference>
<keyword evidence="11 16" id="KW-0234">DNA repair</keyword>